<gene>
    <name evidence="1" type="ORF">PM10SUCC1_23780</name>
</gene>
<name>A0A9W6GN44_9FUSO</name>
<evidence type="ECO:0000313" key="1">
    <source>
        <dbReference type="EMBL" id="GLI56864.1"/>
    </source>
</evidence>
<proteinExistence type="predicted"/>
<protein>
    <submittedName>
        <fullName evidence="1">Uncharacterized protein</fullName>
    </submittedName>
</protein>
<keyword evidence="2" id="KW-1185">Reference proteome</keyword>
<accession>A0A9W6GN44</accession>
<dbReference type="AlphaFoldDB" id="A0A9W6GN44"/>
<organism evidence="1 2">
    <name type="scientific">Propionigenium maris DSM 9537</name>
    <dbReference type="NCBI Taxonomy" id="1123000"/>
    <lineage>
        <taxon>Bacteria</taxon>
        <taxon>Fusobacteriati</taxon>
        <taxon>Fusobacteriota</taxon>
        <taxon>Fusobacteriia</taxon>
        <taxon>Fusobacteriales</taxon>
        <taxon>Fusobacteriaceae</taxon>
        <taxon>Propionigenium</taxon>
    </lineage>
</organism>
<comment type="caution">
    <text evidence="1">The sequence shown here is derived from an EMBL/GenBank/DDBJ whole genome shotgun (WGS) entry which is preliminary data.</text>
</comment>
<reference evidence="1" key="1">
    <citation type="submission" date="2022-12" db="EMBL/GenBank/DDBJ databases">
        <title>Reference genome sequencing for broad-spectrum identification of bacterial and archaeal isolates by mass spectrometry.</title>
        <authorList>
            <person name="Sekiguchi Y."/>
            <person name="Tourlousse D.M."/>
        </authorList>
    </citation>
    <scope>NUCLEOTIDE SEQUENCE</scope>
    <source>
        <strain evidence="1">10succ1</strain>
    </source>
</reference>
<sequence length="40" mass="4513">MRKGGGVIPFNKSCKKEKELLNEFNSSSSSSQKEIIERLL</sequence>
<dbReference type="RefSeq" id="WP_281836242.1">
    <property type="nucleotide sequence ID" value="NZ_BSDY01000011.1"/>
</dbReference>
<dbReference type="Proteomes" id="UP001144471">
    <property type="component" value="Unassembled WGS sequence"/>
</dbReference>
<dbReference type="EMBL" id="BSDY01000011">
    <property type="protein sequence ID" value="GLI56864.1"/>
    <property type="molecule type" value="Genomic_DNA"/>
</dbReference>
<evidence type="ECO:0000313" key="2">
    <source>
        <dbReference type="Proteomes" id="UP001144471"/>
    </source>
</evidence>